<dbReference type="AlphaFoldDB" id="A0A426SQ37"/>
<dbReference type="GeneID" id="78119943"/>
<keyword evidence="3" id="KW-1185">Reference proteome</keyword>
<organism evidence="2 3">
    <name type="scientific">Brachybacterium paraconglomeratum</name>
    <dbReference type="NCBI Taxonomy" id="173362"/>
    <lineage>
        <taxon>Bacteria</taxon>
        <taxon>Bacillati</taxon>
        <taxon>Actinomycetota</taxon>
        <taxon>Actinomycetes</taxon>
        <taxon>Micrococcales</taxon>
        <taxon>Dermabacteraceae</taxon>
        <taxon>Brachybacterium</taxon>
    </lineage>
</organism>
<proteinExistence type="predicted"/>
<keyword evidence="1" id="KW-0812">Transmembrane</keyword>
<protein>
    <submittedName>
        <fullName evidence="2">Uncharacterized protein</fullName>
    </submittedName>
</protein>
<dbReference type="Proteomes" id="UP000274327">
    <property type="component" value="Unassembled WGS sequence"/>
</dbReference>
<dbReference type="EMBL" id="QOCI01000001">
    <property type="protein sequence ID" value="RRR20328.1"/>
    <property type="molecule type" value="Genomic_DNA"/>
</dbReference>
<reference evidence="2 3" key="1">
    <citation type="submission" date="2018-07" db="EMBL/GenBank/DDBJ databases">
        <title>Brachybacteriurn paraconglorneratum KCTC 9916.</title>
        <authorList>
            <person name="Li Y."/>
        </authorList>
    </citation>
    <scope>NUCLEOTIDE SEQUENCE [LARGE SCALE GENOMIC DNA]</scope>
    <source>
        <strain evidence="2 3">KCTC 9916</strain>
    </source>
</reference>
<keyword evidence="1" id="KW-1133">Transmembrane helix</keyword>
<name>A0A426SQ37_9MICO</name>
<evidence type="ECO:0000256" key="1">
    <source>
        <dbReference type="SAM" id="Phobius"/>
    </source>
</evidence>
<comment type="caution">
    <text evidence="2">The sequence shown here is derived from an EMBL/GenBank/DDBJ whole genome shotgun (WGS) entry which is preliminary data.</text>
</comment>
<gene>
    <name evidence="2" type="ORF">DS079_02725</name>
</gene>
<keyword evidence="1" id="KW-0472">Membrane</keyword>
<accession>A0A426SQ37</accession>
<evidence type="ECO:0000313" key="3">
    <source>
        <dbReference type="Proteomes" id="UP000274327"/>
    </source>
</evidence>
<feature type="transmembrane region" description="Helical" evidence="1">
    <location>
        <begin position="39"/>
        <end position="56"/>
    </location>
</feature>
<feature type="transmembrane region" description="Helical" evidence="1">
    <location>
        <begin position="12"/>
        <end position="33"/>
    </location>
</feature>
<sequence>MSRTLLGLMWRTIVTTAAAVLLTLALALMGLVLPLPLPIALGLLAGAAWWFLHVGADRAEPSRAPRLDHDADYALPHAQDVRVRRLEDLIHGAQPHRRMTGRGLALVLADIADERARDPDAPPLGPELSELLRAARAAEGSQQPFPPIDRRALHRYLDELAPREERPR</sequence>
<evidence type="ECO:0000313" key="2">
    <source>
        <dbReference type="EMBL" id="RRR20328.1"/>
    </source>
</evidence>
<dbReference type="RefSeq" id="WP_126984704.1">
    <property type="nucleotide sequence ID" value="NZ_ML133851.1"/>
</dbReference>